<accession>A0ABT1QFQ6</accession>
<dbReference type="RefSeq" id="WP_255971176.1">
    <property type="nucleotide sequence ID" value="NZ_JANFQF010000015.1"/>
</dbReference>
<organism evidence="1 2">
    <name type="scientific">Rhodococcus tibetensis</name>
    <dbReference type="NCBI Taxonomy" id="2965064"/>
    <lineage>
        <taxon>Bacteria</taxon>
        <taxon>Bacillati</taxon>
        <taxon>Actinomycetota</taxon>
        <taxon>Actinomycetes</taxon>
        <taxon>Mycobacteriales</taxon>
        <taxon>Nocardiaceae</taxon>
        <taxon>Rhodococcus</taxon>
    </lineage>
</organism>
<gene>
    <name evidence="1" type="ORF">NOF53_18025</name>
</gene>
<protein>
    <submittedName>
        <fullName evidence="1">Uncharacterized protein</fullName>
    </submittedName>
</protein>
<evidence type="ECO:0000313" key="2">
    <source>
        <dbReference type="Proteomes" id="UP001524501"/>
    </source>
</evidence>
<evidence type="ECO:0000313" key="1">
    <source>
        <dbReference type="EMBL" id="MCQ4121037.1"/>
    </source>
</evidence>
<proteinExistence type="predicted"/>
<sequence>MTHGVADTALWSVLKGPGDLTVVESVPLAERGLPDSTYALLQRDNGSVG</sequence>
<reference evidence="1 2" key="1">
    <citation type="submission" date="2022-07" db="EMBL/GenBank/DDBJ databases">
        <title>Degradation activity of malathion, p-nitrophenol and potential low-temperature adaptation strategy of Rhodococcus sp. FXJ9.536.</title>
        <authorList>
            <person name="Huang J."/>
            <person name="Huang Y."/>
        </authorList>
    </citation>
    <scope>NUCLEOTIDE SEQUENCE [LARGE SCALE GENOMIC DNA]</scope>
    <source>
        <strain evidence="1 2">FXJ9.536</strain>
    </source>
</reference>
<name>A0ABT1QFQ6_9NOCA</name>
<dbReference type="Proteomes" id="UP001524501">
    <property type="component" value="Unassembled WGS sequence"/>
</dbReference>
<dbReference type="EMBL" id="JANFQF010000015">
    <property type="protein sequence ID" value="MCQ4121037.1"/>
    <property type="molecule type" value="Genomic_DNA"/>
</dbReference>
<comment type="caution">
    <text evidence="1">The sequence shown here is derived from an EMBL/GenBank/DDBJ whole genome shotgun (WGS) entry which is preliminary data.</text>
</comment>
<keyword evidence="2" id="KW-1185">Reference proteome</keyword>